<keyword evidence="3" id="KW-1185">Reference proteome</keyword>
<dbReference type="PROSITE" id="PS51257">
    <property type="entry name" value="PROKAR_LIPOPROTEIN"/>
    <property type="match status" value="1"/>
</dbReference>
<feature type="signal peptide" evidence="1">
    <location>
        <begin position="1"/>
        <end position="22"/>
    </location>
</feature>
<protein>
    <submittedName>
        <fullName evidence="2">Thioredoxin family protein</fullName>
    </submittedName>
</protein>
<dbReference type="InterPro" id="IPR036249">
    <property type="entry name" value="Thioredoxin-like_sf"/>
</dbReference>
<evidence type="ECO:0000256" key="1">
    <source>
        <dbReference type="SAM" id="SignalP"/>
    </source>
</evidence>
<proteinExistence type="predicted"/>
<organism evidence="2 3">
    <name type="scientific">Nannocystis punicea</name>
    <dbReference type="NCBI Taxonomy" id="2995304"/>
    <lineage>
        <taxon>Bacteria</taxon>
        <taxon>Pseudomonadati</taxon>
        <taxon>Myxococcota</taxon>
        <taxon>Polyangia</taxon>
        <taxon>Nannocystales</taxon>
        <taxon>Nannocystaceae</taxon>
        <taxon>Nannocystis</taxon>
    </lineage>
</organism>
<dbReference type="EMBL" id="CP114040">
    <property type="protein sequence ID" value="WAS95827.1"/>
    <property type="molecule type" value="Genomic_DNA"/>
</dbReference>
<accession>A0ABY7H986</accession>
<sequence length="239" mass="26560">MRPSSIVMGRLCSLAFAVLALAGCAGHPGSSTVRPDEPPQTRAQFEEVQQRAAAEQRVLLVVTVGTTCEPCEQLRRNVLRDAAVVEWFGRRGAVFVVDVSRDVALREALGLDAAPVLVAYRDGQEFERSAGNRRPEELLLWLQDVDEGRTSLGRLSQMLVYAGRERDAGLRFDYAQALIRARAYDEAARELAWLDDHLDELDGREAVPESTLRSAMAEVEHAAPSTSTIFASRRRLERR</sequence>
<dbReference type="RefSeq" id="WP_269038170.1">
    <property type="nucleotide sequence ID" value="NZ_CP114040.1"/>
</dbReference>
<dbReference type="Gene3D" id="3.40.30.10">
    <property type="entry name" value="Glutaredoxin"/>
    <property type="match status" value="1"/>
</dbReference>
<gene>
    <name evidence="2" type="ORF">O0S08_06655</name>
</gene>
<feature type="chain" id="PRO_5045190002" evidence="1">
    <location>
        <begin position="23"/>
        <end position="239"/>
    </location>
</feature>
<reference evidence="2" key="1">
    <citation type="submission" date="2022-11" db="EMBL/GenBank/DDBJ databases">
        <title>Minimal conservation of predation-associated metabolite biosynthetic gene clusters underscores biosynthetic potential of Myxococcota including descriptions for ten novel species: Archangium lansinium sp. nov., Myxococcus landrumus sp. nov., Nannocystis bai.</title>
        <authorList>
            <person name="Ahearne A."/>
            <person name="Stevens C."/>
            <person name="Dowd S."/>
        </authorList>
    </citation>
    <scope>NUCLEOTIDE SEQUENCE</scope>
    <source>
        <strain evidence="2">Fl3</strain>
    </source>
</reference>
<evidence type="ECO:0000313" key="3">
    <source>
        <dbReference type="Proteomes" id="UP001164459"/>
    </source>
</evidence>
<name>A0ABY7H986_9BACT</name>
<evidence type="ECO:0000313" key="2">
    <source>
        <dbReference type="EMBL" id="WAS95827.1"/>
    </source>
</evidence>
<keyword evidence="1" id="KW-0732">Signal</keyword>
<dbReference type="CDD" id="cd02947">
    <property type="entry name" value="TRX_family"/>
    <property type="match status" value="1"/>
</dbReference>
<dbReference type="Proteomes" id="UP001164459">
    <property type="component" value="Chromosome"/>
</dbReference>
<dbReference type="SUPFAM" id="SSF52833">
    <property type="entry name" value="Thioredoxin-like"/>
    <property type="match status" value="1"/>
</dbReference>